<name>A0ABV5M8M8_9ACTN</name>
<evidence type="ECO:0000313" key="3">
    <source>
        <dbReference type="EMBL" id="MFB9445053.1"/>
    </source>
</evidence>
<gene>
    <name evidence="3" type="ORF">ACFFTR_18415</name>
</gene>
<dbReference type="Proteomes" id="UP001589608">
    <property type="component" value="Unassembled WGS sequence"/>
</dbReference>
<feature type="compositionally biased region" description="Basic and acidic residues" evidence="1">
    <location>
        <begin position="104"/>
        <end position="114"/>
    </location>
</feature>
<proteinExistence type="predicted"/>
<evidence type="ECO:0000256" key="1">
    <source>
        <dbReference type="SAM" id="MobiDB-lite"/>
    </source>
</evidence>
<keyword evidence="2" id="KW-1133">Transmembrane helix</keyword>
<dbReference type="EMBL" id="JBHMCA010000035">
    <property type="protein sequence ID" value="MFB9445053.1"/>
    <property type="molecule type" value="Genomic_DNA"/>
</dbReference>
<feature type="region of interest" description="Disordered" evidence="1">
    <location>
        <begin position="64"/>
        <end position="114"/>
    </location>
</feature>
<evidence type="ECO:0000313" key="4">
    <source>
        <dbReference type="Proteomes" id="UP001589608"/>
    </source>
</evidence>
<accession>A0ABV5M8M8</accession>
<organism evidence="3 4">
    <name type="scientific">Dactylosporangium vinaceum</name>
    <dbReference type="NCBI Taxonomy" id="53362"/>
    <lineage>
        <taxon>Bacteria</taxon>
        <taxon>Bacillati</taxon>
        <taxon>Actinomycetota</taxon>
        <taxon>Actinomycetes</taxon>
        <taxon>Micromonosporales</taxon>
        <taxon>Micromonosporaceae</taxon>
        <taxon>Dactylosporangium</taxon>
    </lineage>
</organism>
<keyword evidence="4" id="KW-1185">Reference proteome</keyword>
<keyword evidence="2" id="KW-0812">Transmembrane</keyword>
<sequence>MNFSELAPLVTTAFAGGGLWLAVRGLWLAVREWVREHEKTKREKIREDGRTQRILLRMFADMPVEPPGAGELGDTWRESPPPPIDRAYAAGREVSTPGAARPAARSDRNGRQRL</sequence>
<reference evidence="3 4" key="1">
    <citation type="submission" date="2024-09" db="EMBL/GenBank/DDBJ databases">
        <authorList>
            <person name="Sun Q."/>
            <person name="Mori K."/>
        </authorList>
    </citation>
    <scope>NUCLEOTIDE SEQUENCE [LARGE SCALE GENOMIC DNA]</scope>
    <source>
        <strain evidence="3 4">JCM 3307</strain>
    </source>
</reference>
<keyword evidence="2" id="KW-0472">Membrane</keyword>
<evidence type="ECO:0000256" key="2">
    <source>
        <dbReference type="SAM" id="Phobius"/>
    </source>
</evidence>
<feature type="transmembrane region" description="Helical" evidence="2">
    <location>
        <begin position="6"/>
        <end position="30"/>
    </location>
</feature>
<dbReference type="RefSeq" id="WP_223095171.1">
    <property type="nucleotide sequence ID" value="NZ_CP061913.1"/>
</dbReference>
<protein>
    <recommendedName>
        <fullName evidence="5">Secreted protein</fullName>
    </recommendedName>
</protein>
<comment type="caution">
    <text evidence="3">The sequence shown here is derived from an EMBL/GenBank/DDBJ whole genome shotgun (WGS) entry which is preliminary data.</text>
</comment>
<evidence type="ECO:0008006" key="5">
    <source>
        <dbReference type="Google" id="ProtNLM"/>
    </source>
</evidence>